<dbReference type="InterPro" id="IPR004014">
    <property type="entry name" value="ATPase_P-typ_cation-transptr_N"/>
</dbReference>
<dbReference type="InterPro" id="IPR006068">
    <property type="entry name" value="ATPase_P-typ_cation-transptr_C"/>
</dbReference>
<dbReference type="Gene3D" id="3.40.50.1000">
    <property type="entry name" value="HAD superfamily/HAD-like"/>
    <property type="match status" value="1"/>
</dbReference>
<comment type="function">
    <text evidence="17">Catalyzes the hydrolysis of ATP coupled with the transport of calcium.</text>
</comment>
<keyword evidence="5 17" id="KW-0812">Transmembrane</keyword>
<dbReference type="FunFam" id="3.40.1110.10:FF:000013">
    <property type="entry name" value="Calcium-transporting ATPase"/>
    <property type="match status" value="1"/>
</dbReference>
<keyword evidence="4 17" id="KW-0109">Calcium transport</keyword>
<evidence type="ECO:0000256" key="11">
    <source>
        <dbReference type="ARBA" id="ARBA00022860"/>
    </source>
</evidence>
<gene>
    <name evidence="19" type="ORF">OIU74_019291</name>
</gene>
<reference evidence="19" key="2">
    <citation type="journal article" date="2023" name="Int. J. Mol. Sci.">
        <title>De Novo Assembly and Annotation of 11 Diverse Shrub Willow (Salix) Genomes Reveals Novel Gene Organization in Sex-Linked Regions.</title>
        <authorList>
            <person name="Hyden B."/>
            <person name="Feng K."/>
            <person name="Yates T.B."/>
            <person name="Jawdy S."/>
            <person name="Cereghino C."/>
            <person name="Smart L.B."/>
            <person name="Muchero W."/>
        </authorList>
    </citation>
    <scope>NUCLEOTIDE SEQUENCE</scope>
    <source>
        <tissue evidence="19">Shoot tip</tissue>
    </source>
</reference>
<dbReference type="GO" id="GO:0046872">
    <property type="term" value="F:metal ion binding"/>
    <property type="evidence" value="ECO:0007669"/>
    <property type="project" value="UniProtKB-KW"/>
</dbReference>
<dbReference type="Pfam" id="PF00689">
    <property type="entry name" value="Cation_ATPase_C"/>
    <property type="match status" value="1"/>
</dbReference>
<feature type="transmembrane region" description="Helical" evidence="17">
    <location>
        <begin position="176"/>
        <end position="195"/>
    </location>
</feature>
<dbReference type="InterPro" id="IPR023298">
    <property type="entry name" value="ATPase_P-typ_TM_dom_sf"/>
</dbReference>
<evidence type="ECO:0000256" key="10">
    <source>
        <dbReference type="ARBA" id="ARBA00022842"/>
    </source>
</evidence>
<dbReference type="EC" id="7.2.2.10" evidence="17"/>
<dbReference type="InterPro" id="IPR023214">
    <property type="entry name" value="HAD_sf"/>
</dbReference>
<protein>
    <recommendedName>
        <fullName evidence="17">Calcium-transporting ATPase</fullName>
        <ecNumber evidence="17">7.2.2.10</ecNumber>
    </recommendedName>
</protein>
<comment type="caution">
    <text evidence="17">Lacks conserved residue(s) required for the propagation of feature annotation.</text>
</comment>
<organism evidence="19 20">
    <name type="scientific">Salix koriyanagi</name>
    <dbReference type="NCBI Taxonomy" id="2511006"/>
    <lineage>
        <taxon>Eukaryota</taxon>
        <taxon>Viridiplantae</taxon>
        <taxon>Streptophyta</taxon>
        <taxon>Embryophyta</taxon>
        <taxon>Tracheophyta</taxon>
        <taxon>Spermatophyta</taxon>
        <taxon>Magnoliopsida</taxon>
        <taxon>eudicotyledons</taxon>
        <taxon>Gunneridae</taxon>
        <taxon>Pentapetalae</taxon>
        <taxon>rosids</taxon>
        <taxon>fabids</taxon>
        <taxon>Malpighiales</taxon>
        <taxon>Salicaceae</taxon>
        <taxon>Saliceae</taxon>
        <taxon>Salix</taxon>
    </lineage>
</organism>
<feature type="transmembrane region" description="Helical" evidence="17">
    <location>
        <begin position="380"/>
        <end position="406"/>
    </location>
</feature>
<keyword evidence="13 17" id="KW-1133">Transmembrane helix</keyword>
<keyword evidence="3 17" id="KW-0813">Transport</keyword>
<dbReference type="SMART" id="SM00831">
    <property type="entry name" value="Cation_ATPase_N"/>
    <property type="match status" value="1"/>
</dbReference>
<keyword evidence="6" id="KW-0479">Metal-binding</keyword>
<evidence type="ECO:0000256" key="16">
    <source>
        <dbReference type="ARBA" id="ARBA00048694"/>
    </source>
</evidence>
<feature type="domain" description="Cation-transporting P-type ATPase N-terminal" evidence="18">
    <location>
        <begin position="93"/>
        <end position="164"/>
    </location>
</feature>
<dbReference type="PANTHER" id="PTHR24093:SF520">
    <property type="entry name" value="CALCIUM-TRANSPORTING ATPASE 9, PLASMA MEMBRANE-TYPE"/>
    <property type="match status" value="1"/>
</dbReference>
<keyword evidence="15 17" id="KW-0472">Membrane</keyword>
<evidence type="ECO:0000256" key="4">
    <source>
        <dbReference type="ARBA" id="ARBA00022568"/>
    </source>
</evidence>
<evidence type="ECO:0000256" key="5">
    <source>
        <dbReference type="ARBA" id="ARBA00022692"/>
    </source>
</evidence>
<dbReference type="FunFam" id="1.20.1110.10:FF:000036">
    <property type="entry name" value="Calcium-transporting ATPase"/>
    <property type="match status" value="1"/>
</dbReference>
<dbReference type="GO" id="GO:0005524">
    <property type="term" value="F:ATP binding"/>
    <property type="evidence" value="ECO:0007669"/>
    <property type="project" value="UniProtKB-KW"/>
</dbReference>
<dbReference type="InterPro" id="IPR008250">
    <property type="entry name" value="ATPase_P-typ_transduc_dom_A_sf"/>
</dbReference>
<dbReference type="Pfam" id="PF00122">
    <property type="entry name" value="E1-E2_ATPase"/>
    <property type="match status" value="1"/>
</dbReference>
<sequence length="1016" mass="110767">MEASSACVECLPAFRYTLDLKREDEKEKRRRMIRSHAQVVRAALLFRLAGEQQIVLGPSATPPTATGEYAIGLEQLASMTRDHNISSLQQYGGAKGLSNMLKTNLATGITGDENELIKRRNAFGTNRYPQKKGRSFLRFLWEAWQDLTLIILIVAAIASLGLGIKTEGLSRGWYDGASISFAVFLVIIVTAVSDYRQSLQFQNLNQEKQNIQLEVMRGGRTMKISIFDIVVGDVVPLKIGDQVPADGLMITGHSLAIDESSMTGESKIVHKDQKAPFLMSGCKVADGVGTMLVTGVGINTEWGLLMASISEDTGEETPLQVRLNGLATFIGIVGLAVAISVLAILLGRYFTGNTKNPDGSVQFIKGETKVSKAIDGVIKILTVAVTIVVVAVPEGLPLAVTLTLAYSMRKMMADKALANIQVRRLSACETMGSSTTICSDKTGTLTLNQMTVVEAYIGKQKIKPPDDPLKLHSEAVSLLCEGIAQNTTGNDGGDIEISGSPTEKAILSWGVKLGLKFDVLRSESKILHVFPFNSEKKRGGVAVQTTDSKVHIHWKGAAEMVLASCTRYLDSNGSLQSIDEDMDFFKVSIDDMAACSLRCVAIAYRPYELDKVPTDEESLDKWVLPEDELVLLAIVGIKDPCRPGVKDAVKVCTAAGVKTAKAIALECGILSCDADATEPNIIEGKVFRAYSEKEREIIAKKITVMGRSSPNDKLLLVQALRKGGEVVAVTGDGTNDAPALHEADIGLSMGIQGTEVAKESSDIVILDDNFASVVKVVRWGRSVYANIQKFIQFQLTVNVGALVINVVAAVSSGDVPLNTVQLLWVNLIMDTLGALALATEPPTDHLMHRTPVGRREPLITNIMWRNLLIQALYQVAVLLVLNFRGLSILNLSHDDRKHATIVKNTMIFNAFVICQVFNEFNARKPDEMNVFKGVTKNRLFMGIVGFTVILQIILIEFTGDFTTTVRLNWKQWLICVAIGIVSWPLAAVGKLLPVPKTPLSKYLRKPFRRLRTARNA</sequence>
<evidence type="ECO:0000313" key="20">
    <source>
        <dbReference type="Proteomes" id="UP001151752"/>
    </source>
</evidence>
<proteinExistence type="inferred from homology"/>
<keyword evidence="14 17" id="KW-0406">Ion transport</keyword>
<comment type="catalytic activity">
    <reaction evidence="16 17">
        <text>Ca(2+)(in) + ATP + H2O = Ca(2+)(out) + ADP + phosphate + H(+)</text>
        <dbReference type="Rhea" id="RHEA:18105"/>
        <dbReference type="ChEBI" id="CHEBI:15377"/>
        <dbReference type="ChEBI" id="CHEBI:15378"/>
        <dbReference type="ChEBI" id="CHEBI:29108"/>
        <dbReference type="ChEBI" id="CHEBI:30616"/>
        <dbReference type="ChEBI" id="CHEBI:43474"/>
        <dbReference type="ChEBI" id="CHEBI:456216"/>
        <dbReference type="EC" id="7.2.2.10"/>
    </reaction>
</comment>
<feature type="transmembrane region" description="Helical" evidence="17">
    <location>
        <begin position="939"/>
        <end position="959"/>
    </location>
</feature>
<evidence type="ECO:0000256" key="13">
    <source>
        <dbReference type="ARBA" id="ARBA00022989"/>
    </source>
</evidence>
<dbReference type="FunFam" id="1.20.1110.10:FF:000097">
    <property type="entry name" value="Calcium-transporting ATPase 9 plasma membrane-type"/>
    <property type="match status" value="1"/>
</dbReference>
<dbReference type="PRINTS" id="PR00120">
    <property type="entry name" value="HATPASE"/>
</dbReference>
<keyword evidence="12" id="KW-1278">Translocase</keyword>
<dbReference type="InterPro" id="IPR023299">
    <property type="entry name" value="ATPase_P-typ_cyto_dom_N"/>
</dbReference>
<feature type="transmembrane region" description="Helical" evidence="17">
    <location>
        <begin position="326"/>
        <end position="350"/>
    </location>
</feature>
<keyword evidence="7 17" id="KW-0547">Nucleotide-binding</keyword>
<dbReference type="SUPFAM" id="SSF81665">
    <property type="entry name" value="Calcium ATPase, transmembrane domain M"/>
    <property type="match status" value="1"/>
</dbReference>
<keyword evidence="8 17" id="KW-0106">Calcium</keyword>
<dbReference type="InterPro" id="IPR001757">
    <property type="entry name" value="P_typ_ATPase"/>
</dbReference>
<dbReference type="SUPFAM" id="SSF81653">
    <property type="entry name" value="Calcium ATPase, transduction domain A"/>
    <property type="match status" value="1"/>
</dbReference>
<dbReference type="Gene3D" id="1.20.1110.10">
    <property type="entry name" value="Calcium-transporting ATPase, transmembrane domain"/>
    <property type="match status" value="1"/>
</dbReference>
<dbReference type="InterPro" id="IPR059000">
    <property type="entry name" value="ATPase_P-type_domA"/>
</dbReference>
<evidence type="ECO:0000313" key="19">
    <source>
        <dbReference type="EMBL" id="KAJ6773261.1"/>
    </source>
</evidence>
<evidence type="ECO:0000256" key="8">
    <source>
        <dbReference type="ARBA" id="ARBA00022837"/>
    </source>
</evidence>
<dbReference type="Gene3D" id="2.70.150.10">
    <property type="entry name" value="Calcium-transporting ATPase, cytoplasmic transduction domain A"/>
    <property type="match status" value="1"/>
</dbReference>
<evidence type="ECO:0000256" key="14">
    <source>
        <dbReference type="ARBA" id="ARBA00023065"/>
    </source>
</evidence>
<evidence type="ECO:0000256" key="1">
    <source>
        <dbReference type="ARBA" id="ARBA00004141"/>
    </source>
</evidence>
<dbReference type="InterPro" id="IPR006408">
    <property type="entry name" value="P-type_ATPase_IIB"/>
</dbReference>
<dbReference type="Proteomes" id="UP001151752">
    <property type="component" value="Chromosome 10"/>
</dbReference>
<evidence type="ECO:0000256" key="2">
    <source>
        <dbReference type="ARBA" id="ARBA00006124"/>
    </source>
</evidence>
<dbReference type="PROSITE" id="PS00154">
    <property type="entry name" value="ATPASE_E1_E2"/>
    <property type="match status" value="1"/>
</dbReference>
<comment type="similarity">
    <text evidence="2 17">Belongs to the cation transport ATPase (P-type) (TC 3.A.3) family. Type IIB subfamily.</text>
</comment>
<dbReference type="CDD" id="cd02081">
    <property type="entry name" value="P-type_ATPase_Ca_PMCA-like"/>
    <property type="match status" value="1"/>
</dbReference>
<evidence type="ECO:0000256" key="7">
    <source>
        <dbReference type="ARBA" id="ARBA00022741"/>
    </source>
</evidence>
<comment type="caution">
    <text evidence="19">The sequence shown here is derived from an EMBL/GenBank/DDBJ whole genome shotgun (WGS) entry which is preliminary data.</text>
</comment>
<evidence type="ECO:0000256" key="6">
    <source>
        <dbReference type="ARBA" id="ARBA00022723"/>
    </source>
</evidence>
<evidence type="ECO:0000256" key="12">
    <source>
        <dbReference type="ARBA" id="ARBA00022967"/>
    </source>
</evidence>
<comment type="subcellular location">
    <subcellularLocation>
        <location evidence="1 17">Membrane</location>
        <topology evidence="1 17">Multi-pass membrane protein</topology>
    </subcellularLocation>
</comment>
<keyword evidence="20" id="KW-1185">Reference proteome</keyword>
<dbReference type="SUPFAM" id="SSF56784">
    <property type="entry name" value="HAD-like"/>
    <property type="match status" value="1"/>
</dbReference>
<dbReference type="NCBIfam" id="TIGR01494">
    <property type="entry name" value="ATPase_P-type"/>
    <property type="match status" value="2"/>
</dbReference>
<keyword evidence="9 17" id="KW-0067">ATP-binding</keyword>
<dbReference type="PRINTS" id="PR00119">
    <property type="entry name" value="CATATPASE"/>
</dbReference>
<dbReference type="FunFam" id="1.20.1110.10:FF:000039">
    <property type="entry name" value="Calcium-transporting ATPase"/>
    <property type="match status" value="1"/>
</dbReference>
<feature type="transmembrane region" description="Helical" evidence="17">
    <location>
        <begin position="139"/>
        <end position="164"/>
    </location>
</feature>
<dbReference type="EMBL" id="JAPFFM010000002">
    <property type="protein sequence ID" value="KAJ6773261.1"/>
    <property type="molecule type" value="Genomic_DNA"/>
</dbReference>
<dbReference type="GO" id="GO:0005388">
    <property type="term" value="F:P-type calcium transporter activity"/>
    <property type="evidence" value="ECO:0007669"/>
    <property type="project" value="UniProtKB-EC"/>
</dbReference>
<evidence type="ECO:0000259" key="18">
    <source>
        <dbReference type="SMART" id="SM00831"/>
    </source>
</evidence>
<dbReference type="AlphaFoldDB" id="A0A9Q1AJH5"/>
<evidence type="ECO:0000256" key="3">
    <source>
        <dbReference type="ARBA" id="ARBA00022448"/>
    </source>
</evidence>
<accession>A0A9Q1AJH5</accession>
<dbReference type="InterPro" id="IPR018303">
    <property type="entry name" value="ATPase_P-typ_P_site"/>
</dbReference>
<keyword evidence="11" id="KW-0112">Calmodulin-binding</keyword>
<dbReference type="SUPFAM" id="SSF81660">
    <property type="entry name" value="Metal cation-transporting ATPase, ATP-binding domain N"/>
    <property type="match status" value="1"/>
</dbReference>
<name>A0A9Q1AJH5_9ROSI</name>
<evidence type="ECO:0000256" key="15">
    <source>
        <dbReference type="ARBA" id="ARBA00023136"/>
    </source>
</evidence>
<dbReference type="FunFam" id="2.70.150.10:FF:000006">
    <property type="entry name" value="Calcium-transporting ATPase"/>
    <property type="match status" value="1"/>
</dbReference>
<dbReference type="GO" id="GO:0005516">
    <property type="term" value="F:calmodulin binding"/>
    <property type="evidence" value="ECO:0007669"/>
    <property type="project" value="UniProtKB-KW"/>
</dbReference>
<dbReference type="Gene3D" id="3.40.1110.10">
    <property type="entry name" value="Calcium-transporting ATPase, cytoplasmic domain N"/>
    <property type="match status" value="1"/>
</dbReference>
<reference evidence="19" key="1">
    <citation type="submission" date="2022-11" db="EMBL/GenBank/DDBJ databases">
        <authorList>
            <person name="Hyden B.L."/>
            <person name="Feng K."/>
            <person name="Yates T."/>
            <person name="Jawdy S."/>
            <person name="Smart L.B."/>
            <person name="Muchero W."/>
        </authorList>
    </citation>
    <scope>NUCLEOTIDE SEQUENCE</scope>
    <source>
        <tissue evidence="19">Shoot tip</tissue>
    </source>
</reference>
<evidence type="ECO:0000256" key="9">
    <source>
        <dbReference type="ARBA" id="ARBA00022840"/>
    </source>
</evidence>
<dbReference type="NCBIfam" id="TIGR01517">
    <property type="entry name" value="ATPase-IIB_Ca"/>
    <property type="match status" value="1"/>
</dbReference>
<evidence type="ECO:0000256" key="17">
    <source>
        <dbReference type="RuleBase" id="RU361146"/>
    </source>
</evidence>
<dbReference type="Pfam" id="PF00690">
    <property type="entry name" value="Cation_ATPase_N"/>
    <property type="match status" value="1"/>
</dbReference>
<dbReference type="Gene3D" id="1.20.5.170">
    <property type="match status" value="1"/>
</dbReference>
<feature type="transmembrane region" description="Helical" evidence="17">
    <location>
        <begin position="971"/>
        <end position="992"/>
    </location>
</feature>
<keyword evidence="10" id="KW-0460">Magnesium</keyword>
<dbReference type="GO" id="GO:0016887">
    <property type="term" value="F:ATP hydrolysis activity"/>
    <property type="evidence" value="ECO:0007669"/>
    <property type="project" value="InterPro"/>
</dbReference>
<dbReference type="InterPro" id="IPR036412">
    <property type="entry name" value="HAD-like_sf"/>
</dbReference>
<dbReference type="GO" id="GO:0005886">
    <property type="term" value="C:plasma membrane"/>
    <property type="evidence" value="ECO:0007669"/>
    <property type="project" value="TreeGrafter"/>
</dbReference>
<dbReference type="PANTHER" id="PTHR24093">
    <property type="entry name" value="CATION TRANSPORTING ATPASE"/>
    <property type="match status" value="1"/>
</dbReference>
<dbReference type="Pfam" id="PF13246">
    <property type="entry name" value="Cation_ATPase"/>
    <property type="match status" value="1"/>
</dbReference>